<dbReference type="KEGG" id="hazt:108676267"/>
<dbReference type="Gene3D" id="2.60.40.1730">
    <property type="entry name" value="tricorn interacting facor f3 domain"/>
    <property type="match status" value="1"/>
</dbReference>
<feature type="binding site" evidence="21">
    <location>
        <position position="343"/>
    </location>
    <ligand>
        <name>Zn(2+)</name>
        <dbReference type="ChEBI" id="CHEBI:29105"/>
        <note>catalytic</note>
    </ligand>
</feature>
<dbReference type="EC" id="3.4.11.-" evidence="23"/>
<dbReference type="PRINTS" id="PR00756">
    <property type="entry name" value="ALADIPTASE"/>
</dbReference>
<dbReference type="InterPro" id="IPR034016">
    <property type="entry name" value="M1_APN-typ"/>
</dbReference>
<evidence type="ECO:0000256" key="8">
    <source>
        <dbReference type="ARBA" id="ARBA00022670"/>
    </source>
</evidence>
<dbReference type="OrthoDB" id="510539at2759"/>
<evidence type="ECO:0000256" key="4">
    <source>
        <dbReference type="ARBA" id="ARBA00010136"/>
    </source>
</evidence>
<dbReference type="Gene3D" id="2.60.40.1910">
    <property type="match status" value="1"/>
</dbReference>
<evidence type="ECO:0000256" key="24">
    <source>
        <dbReference type="SAM" id="SignalP"/>
    </source>
</evidence>
<dbReference type="OMA" id="EWLIANI"/>
<keyword evidence="13 21" id="KW-0862">Zinc</keyword>
<keyword evidence="10 21" id="KW-0479">Metal-binding</keyword>
<evidence type="ECO:0000256" key="7">
    <source>
        <dbReference type="ARBA" id="ARBA00022622"/>
    </source>
</evidence>
<protein>
    <recommendedName>
        <fullName evidence="23">Aminopeptidase</fullName>
        <ecNumber evidence="23">3.4.11.-</ecNumber>
    </recommendedName>
</protein>
<evidence type="ECO:0000256" key="21">
    <source>
        <dbReference type="PIRSR" id="PIRSR634016-3"/>
    </source>
</evidence>
<dbReference type="Pfam" id="PF17900">
    <property type="entry name" value="Peptidase_M1_N"/>
    <property type="match status" value="1"/>
</dbReference>
<dbReference type="PROSITE" id="PS51257">
    <property type="entry name" value="PROKAR_LIPOPROTEIN"/>
    <property type="match status" value="1"/>
</dbReference>
<keyword evidence="19" id="KW-0325">Glycoprotein</keyword>
<evidence type="ECO:0000256" key="17">
    <source>
        <dbReference type="ARBA" id="ARBA00023136"/>
    </source>
</evidence>
<evidence type="ECO:0000256" key="13">
    <source>
        <dbReference type="ARBA" id="ARBA00022833"/>
    </source>
</evidence>
<evidence type="ECO:0000313" key="29">
    <source>
        <dbReference type="RefSeq" id="XP_018019813.1"/>
    </source>
</evidence>
<dbReference type="InterPro" id="IPR050344">
    <property type="entry name" value="Peptidase_M1_aminopeptidases"/>
</dbReference>
<evidence type="ECO:0000313" key="28">
    <source>
        <dbReference type="Proteomes" id="UP000694843"/>
    </source>
</evidence>
<keyword evidence="8 23" id="KW-0645">Protease</keyword>
<feature type="active site" description="Proton acceptor" evidence="20">
    <location>
        <position position="344"/>
    </location>
</feature>
<dbReference type="GO" id="GO:0005737">
    <property type="term" value="C:cytoplasm"/>
    <property type="evidence" value="ECO:0007669"/>
    <property type="project" value="TreeGrafter"/>
</dbReference>
<feature type="site" description="Transition state stabilizer" evidence="22">
    <location>
        <position position="429"/>
    </location>
</feature>
<dbReference type="SUPFAM" id="SSF55486">
    <property type="entry name" value="Metalloproteases ('zincins'), catalytic domain"/>
    <property type="match status" value="1"/>
</dbReference>
<dbReference type="InterPro" id="IPR027268">
    <property type="entry name" value="Peptidase_M4/M1_CTD_sf"/>
</dbReference>
<keyword evidence="18" id="KW-1015">Disulfide bond</keyword>
<dbReference type="InterPro" id="IPR024571">
    <property type="entry name" value="ERAP1-like_C_dom"/>
</dbReference>
<dbReference type="FunFam" id="1.25.50.20:FF:000001">
    <property type="entry name" value="Aminopeptidase"/>
    <property type="match status" value="1"/>
</dbReference>
<evidence type="ECO:0000256" key="12">
    <source>
        <dbReference type="ARBA" id="ARBA00022801"/>
    </source>
</evidence>
<evidence type="ECO:0000256" key="16">
    <source>
        <dbReference type="ARBA" id="ARBA00023049"/>
    </source>
</evidence>
<dbReference type="GO" id="GO:0006508">
    <property type="term" value="P:proteolysis"/>
    <property type="evidence" value="ECO:0007669"/>
    <property type="project" value="UniProtKB-KW"/>
</dbReference>
<dbReference type="FunFam" id="1.10.390.10:FF:000001">
    <property type="entry name" value="Aminopeptidase"/>
    <property type="match status" value="1"/>
</dbReference>
<dbReference type="InterPro" id="IPR045357">
    <property type="entry name" value="Aminopeptidase_N-like_N"/>
</dbReference>
<dbReference type="Pfam" id="PF01433">
    <property type="entry name" value="Peptidase_M1"/>
    <property type="match status" value="1"/>
</dbReference>
<dbReference type="GO" id="GO:0008270">
    <property type="term" value="F:zinc ion binding"/>
    <property type="evidence" value="ECO:0007669"/>
    <property type="project" value="UniProtKB-UniRule"/>
</dbReference>
<feature type="domain" description="ERAP1-like C-terminal" evidence="26">
    <location>
        <begin position="578"/>
        <end position="899"/>
    </location>
</feature>
<evidence type="ECO:0000256" key="11">
    <source>
        <dbReference type="ARBA" id="ARBA00022729"/>
    </source>
</evidence>
<dbReference type="FunFam" id="2.60.40.1910:FF:000008">
    <property type="entry name" value="Aminopeptidase"/>
    <property type="match status" value="1"/>
</dbReference>
<comment type="cofactor">
    <cofactor evidence="21 23">
        <name>Zn(2+)</name>
        <dbReference type="ChEBI" id="CHEBI:29105"/>
    </cofactor>
    <text evidence="21 23">Binds 1 zinc ion per subunit.</text>
</comment>
<evidence type="ECO:0000256" key="19">
    <source>
        <dbReference type="ARBA" id="ARBA00023180"/>
    </source>
</evidence>
<dbReference type="InterPro" id="IPR042097">
    <property type="entry name" value="Aminopeptidase_N-like_N_sf"/>
</dbReference>
<keyword evidence="7" id="KW-0449">Lipoprotein</keyword>
<dbReference type="AlphaFoldDB" id="A0A8B7P1B6"/>
<keyword evidence="9" id="KW-0812">Transmembrane</keyword>
<feature type="binding site" evidence="21">
    <location>
        <position position="366"/>
    </location>
    <ligand>
        <name>Zn(2+)</name>
        <dbReference type="ChEBI" id="CHEBI:29105"/>
        <note>catalytic</note>
    </ligand>
</feature>
<keyword evidence="14" id="KW-0735">Signal-anchor</keyword>
<evidence type="ECO:0000259" key="26">
    <source>
        <dbReference type="Pfam" id="PF11838"/>
    </source>
</evidence>
<proteinExistence type="inferred from homology"/>
<dbReference type="PANTHER" id="PTHR11533:SF294">
    <property type="entry name" value="THYROTROPIN-RELEASING HORMONE-DEGRADING ECTOENZYME"/>
    <property type="match status" value="1"/>
</dbReference>
<evidence type="ECO:0000256" key="9">
    <source>
        <dbReference type="ARBA" id="ARBA00022692"/>
    </source>
</evidence>
<keyword evidence="28" id="KW-1185">Reference proteome</keyword>
<comment type="catalytic activity">
    <reaction evidence="1">
        <text>Release of an N-terminal amino acid, Xaa-|-Yaa- from a peptide, amide or arylamide. Xaa is preferably Ala, but may be most amino acids including Pro (slow action). When a terminal hydrophobic residue is followed by a prolyl residue, the two may be released as an intact Xaa-Pro dipeptide.</text>
        <dbReference type="EC" id="3.4.11.2"/>
    </reaction>
</comment>
<comment type="similarity">
    <text evidence="4 23">Belongs to the peptidase M1 family.</text>
</comment>
<evidence type="ECO:0000256" key="2">
    <source>
        <dbReference type="ARBA" id="ARBA00004606"/>
    </source>
</evidence>
<evidence type="ECO:0000256" key="10">
    <source>
        <dbReference type="ARBA" id="ARBA00022723"/>
    </source>
</evidence>
<keyword evidence="6" id="KW-1003">Cell membrane</keyword>
<dbReference type="GO" id="GO:0070006">
    <property type="term" value="F:metalloaminopeptidase activity"/>
    <property type="evidence" value="ECO:0007669"/>
    <property type="project" value="TreeGrafter"/>
</dbReference>
<feature type="binding site" evidence="21">
    <location>
        <position position="347"/>
    </location>
    <ligand>
        <name>Zn(2+)</name>
        <dbReference type="ChEBI" id="CHEBI:29105"/>
        <note>catalytic</note>
    </ligand>
</feature>
<evidence type="ECO:0000256" key="6">
    <source>
        <dbReference type="ARBA" id="ARBA00022475"/>
    </source>
</evidence>
<evidence type="ECO:0000256" key="20">
    <source>
        <dbReference type="PIRSR" id="PIRSR634016-1"/>
    </source>
</evidence>
<organism evidence="28 29">
    <name type="scientific">Hyalella azteca</name>
    <name type="common">Amphipod</name>
    <dbReference type="NCBI Taxonomy" id="294128"/>
    <lineage>
        <taxon>Eukaryota</taxon>
        <taxon>Metazoa</taxon>
        <taxon>Ecdysozoa</taxon>
        <taxon>Arthropoda</taxon>
        <taxon>Crustacea</taxon>
        <taxon>Multicrustacea</taxon>
        <taxon>Malacostraca</taxon>
        <taxon>Eumalacostraca</taxon>
        <taxon>Peracarida</taxon>
        <taxon>Amphipoda</taxon>
        <taxon>Senticaudata</taxon>
        <taxon>Talitrida</taxon>
        <taxon>Talitroidea</taxon>
        <taxon>Hyalellidae</taxon>
        <taxon>Hyalella</taxon>
    </lineage>
</organism>
<gene>
    <name evidence="29" type="primary">LOC108676267</name>
</gene>
<dbReference type="Gene3D" id="1.10.390.10">
    <property type="entry name" value="Neutral Protease Domain 2"/>
    <property type="match status" value="1"/>
</dbReference>
<dbReference type="Proteomes" id="UP000694843">
    <property type="component" value="Unplaced"/>
</dbReference>
<dbReference type="GO" id="GO:0043171">
    <property type="term" value="P:peptide catabolic process"/>
    <property type="evidence" value="ECO:0007669"/>
    <property type="project" value="TreeGrafter"/>
</dbReference>
<dbReference type="GO" id="GO:0042277">
    <property type="term" value="F:peptide binding"/>
    <property type="evidence" value="ECO:0007669"/>
    <property type="project" value="TreeGrafter"/>
</dbReference>
<dbReference type="GO" id="GO:0005615">
    <property type="term" value="C:extracellular space"/>
    <property type="evidence" value="ECO:0007669"/>
    <property type="project" value="TreeGrafter"/>
</dbReference>
<keyword evidence="17" id="KW-0472">Membrane</keyword>
<reference evidence="29" key="1">
    <citation type="submission" date="2025-08" db="UniProtKB">
        <authorList>
            <consortium name="RefSeq"/>
        </authorList>
    </citation>
    <scope>IDENTIFICATION</scope>
    <source>
        <tissue evidence="29">Whole organism</tissue>
    </source>
</reference>
<feature type="domain" description="Aminopeptidase N-like N-terminal" evidence="27">
    <location>
        <begin position="44"/>
        <end position="236"/>
    </location>
</feature>
<keyword evidence="15" id="KW-1133">Transmembrane helix</keyword>
<keyword evidence="7" id="KW-0336">GPI-anchor</keyword>
<dbReference type="CDD" id="cd09601">
    <property type="entry name" value="M1_APN-Q_like"/>
    <property type="match status" value="1"/>
</dbReference>
<dbReference type="GO" id="GO:0098552">
    <property type="term" value="C:side of membrane"/>
    <property type="evidence" value="ECO:0007669"/>
    <property type="project" value="UniProtKB-KW"/>
</dbReference>
<dbReference type="GeneID" id="108676267"/>
<accession>A0A8B7P1B6</accession>
<name>A0A8B7P1B6_HYAAZ</name>
<dbReference type="RefSeq" id="XP_018019813.1">
    <property type="nucleotide sequence ID" value="XM_018164324.2"/>
</dbReference>
<evidence type="ECO:0000256" key="14">
    <source>
        <dbReference type="ARBA" id="ARBA00022968"/>
    </source>
</evidence>
<keyword evidence="16 23" id="KW-0482">Metalloprotease</keyword>
<evidence type="ECO:0000256" key="3">
    <source>
        <dbReference type="ARBA" id="ARBA00004609"/>
    </source>
</evidence>
<dbReference type="Pfam" id="PF11838">
    <property type="entry name" value="ERAP1_C"/>
    <property type="match status" value="1"/>
</dbReference>
<sequence>MASKDLFMVFTLFLVIFTVSCVSELTTKSSLKTTDIKLPTSIRPISYVLRLQPLINGNFTIFGYVEILMEAVEETSNITLHIKDIVTKNETVELYLGDKPNGQPIPIVEHSYDADRDFYTATLAEPLTAGRQYLLLMEYEGYLNDQLVGFYRSQYKRDDGSEVLLAATQFAAIDARRAFPCFDEPELKATFEIHVARQTNMTSISNMPLVETTPIAGSDDWVWDQFARSLPMSTYLVAIVISDFTFVNSTFNDHVLFRVWTREEAIDQTWYAIGAGPAILTWYEEYFSIPFPLPKQDMVALPDFYFGAMENWGIVTYRETALLADPELNSAADRERVATVVAHELAHQWFGDLVTMEWWSDVWLNEGFASYVEYLGTDSYEPDWKYLDMMVTYDVQYALVLDSLESSHPVSVPVETTEDIYQVYDAIAYSKGASIIRMMNSFLTEPTFRSGLTSYLNANQYGNAAQDDLWEALTQQAHADGTLATNLTVKIIMDTWTLQMGYPVINVSRTEDGAVVLSQERFLRVKSPNSTDTHDYKWWVPVSYTTQSSPDFSQTQPTYWIPSTEESITINGLPNDQWIFFNLQETGFYRVNYDQNNWELLISQLGSDANVINLVSRAQLVDDALNLARSRQLVYDVALRLCSYLRLEDEFVPWDSALVNLEYLEEMFTRRSGYGQLKRYLLDLLVPLYNSVGFVDDVNDPQLEQKKRVLAVDWACHLEYEDCVTRSVELYNQWMSSPTDQTLISANLRSTVYCTAIAQGGEAEWNFAWAQYLATNVASEQNRLLYALSCTREVWILWRYLEMAFTENSGIRRQDAVQAFNNVASSDIGRDIAWEYLQNNIALITDYLQGSSSIGDMVASVSNEFNTELELRQLIQFKNDNIDALATATYAIDQSIENTSNNIAWMDNYYDYIVNWLTLNGYPPFVSLIS</sequence>
<dbReference type="GO" id="GO:0005886">
    <property type="term" value="C:plasma membrane"/>
    <property type="evidence" value="ECO:0007669"/>
    <property type="project" value="UniProtKB-SubCell"/>
</dbReference>
<dbReference type="PANTHER" id="PTHR11533">
    <property type="entry name" value="PROTEASE M1 ZINC METALLOPROTEASE"/>
    <property type="match status" value="1"/>
</dbReference>
<evidence type="ECO:0000256" key="5">
    <source>
        <dbReference type="ARBA" id="ARBA00022438"/>
    </source>
</evidence>
<comment type="subcellular location">
    <subcellularLocation>
        <location evidence="3">Cell membrane</location>
        <topology evidence="3">Lipid-anchor</topology>
        <topology evidence="3">GPI-anchor</topology>
    </subcellularLocation>
    <subcellularLocation>
        <location evidence="2">Membrane</location>
        <topology evidence="2">Single-pass type II membrane protein</topology>
    </subcellularLocation>
</comment>
<feature type="chain" id="PRO_5034402484" description="Aminopeptidase" evidence="24">
    <location>
        <begin position="22"/>
        <end position="930"/>
    </location>
</feature>
<evidence type="ECO:0000256" key="1">
    <source>
        <dbReference type="ARBA" id="ARBA00000098"/>
    </source>
</evidence>
<keyword evidence="5 23" id="KW-0031">Aminopeptidase</keyword>
<evidence type="ECO:0000256" key="23">
    <source>
        <dbReference type="RuleBase" id="RU364040"/>
    </source>
</evidence>
<evidence type="ECO:0000256" key="22">
    <source>
        <dbReference type="PIRSR" id="PIRSR634016-4"/>
    </source>
</evidence>
<keyword evidence="12 23" id="KW-0378">Hydrolase</keyword>
<feature type="domain" description="Peptidase M1 membrane alanine aminopeptidase" evidence="25">
    <location>
        <begin position="271"/>
        <end position="496"/>
    </location>
</feature>
<evidence type="ECO:0000259" key="25">
    <source>
        <dbReference type="Pfam" id="PF01433"/>
    </source>
</evidence>
<dbReference type="GO" id="GO:0016285">
    <property type="term" value="F:alanyl aminopeptidase activity"/>
    <property type="evidence" value="ECO:0007669"/>
    <property type="project" value="UniProtKB-EC"/>
</dbReference>
<dbReference type="FunFam" id="2.60.40.1730:FF:000012">
    <property type="entry name" value="Aminopeptidase N"/>
    <property type="match status" value="1"/>
</dbReference>
<feature type="signal peptide" evidence="24">
    <location>
        <begin position="1"/>
        <end position="21"/>
    </location>
</feature>
<dbReference type="Gene3D" id="1.25.50.20">
    <property type="match status" value="1"/>
</dbReference>
<dbReference type="SUPFAM" id="SSF63737">
    <property type="entry name" value="Leukotriene A4 hydrolase N-terminal domain"/>
    <property type="match status" value="1"/>
</dbReference>
<evidence type="ECO:0000259" key="27">
    <source>
        <dbReference type="Pfam" id="PF17900"/>
    </source>
</evidence>
<evidence type="ECO:0000256" key="18">
    <source>
        <dbReference type="ARBA" id="ARBA00023157"/>
    </source>
</evidence>
<keyword evidence="11 24" id="KW-0732">Signal</keyword>
<dbReference type="InterPro" id="IPR001930">
    <property type="entry name" value="Peptidase_M1"/>
</dbReference>
<dbReference type="InterPro" id="IPR014782">
    <property type="entry name" value="Peptidase_M1_dom"/>
</dbReference>
<evidence type="ECO:0000256" key="15">
    <source>
        <dbReference type="ARBA" id="ARBA00022989"/>
    </source>
</evidence>